<name>A0A1I5SIG1_9PSED</name>
<dbReference type="SMART" id="SM00267">
    <property type="entry name" value="GGDEF"/>
    <property type="match status" value="1"/>
</dbReference>
<dbReference type="InterPro" id="IPR000160">
    <property type="entry name" value="GGDEF_dom"/>
</dbReference>
<evidence type="ECO:0000256" key="4">
    <source>
        <dbReference type="ARBA" id="ARBA00034247"/>
    </source>
</evidence>
<dbReference type="Proteomes" id="UP000198784">
    <property type="component" value="Unassembled WGS sequence"/>
</dbReference>
<proteinExistence type="predicted"/>
<evidence type="ECO:0000313" key="7">
    <source>
        <dbReference type="EMBL" id="SFP70287.1"/>
    </source>
</evidence>
<dbReference type="AlphaFoldDB" id="A0A1I5SIG1"/>
<dbReference type="GO" id="GO:1902201">
    <property type="term" value="P:negative regulation of bacterial-type flagellum-dependent cell motility"/>
    <property type="evidence" value="ECO:0007669"/>
    <property type="project" value="TreeGrafter"/>
</dbReference>
<evidence type="ECO:0000259" key="6">
    <source>
        <dbReference type="PROSITE" id="PS50887"/>
    </source>
</evidence>
<dbReference type="InterPro" id="IPR050469">
    <property type="entry name" value="Diguanylate_Cyclase"/>
</dbReference>
<evidence type="ECO:0000256" key="1">
    <source>
        <dbReference type="ARBA" id="ARBA00001946"/>
    </source>
</evidence>
<comment type="catalytic activity">
    <reaction evidence="4">
        <text>2 GTP = 3',3'-c-di-GMP + 2 diphosphate</text>
        <dbReference type="Rhea" id="RHEA:24898"/>
        <dbReference type="ChEBI" id="CHEBI:33019"/>
        <dbReference type="ChEBI" id="CHEBI:37565"/>
        <dbReference type="ChEBI" id="CHEBI:58805"/>
        <dbReference type="EC" id="2.7.7.65"/>
    </reaction>
</comment>
<dbReference type="OrthoDB" id="9812260at2"/>
<reference evidence="8" key="1">
    <citation type="submission" date="2016-10" db="EMBL/GenBank/DDBJ databases">
        <authorList>
            <person name="Varghese N."/>
            <person name="Submissions S."/>
        </authorList>
    </citation>
    <scope>NUCLEOTIDE SEQUENCE [LARGE SCALE GENOMIC DNA]</scope>
    <source>
        <strain evidence="8">DSM 17834</strain>
    </source>
</reference>
<accession>A0A1I5SIG1</accession>
<dbReference type="PANTHER" id="PTHR45138">
    <property type="entry name" value="REGULATORY COMPONENTS OF SENSORY TRANSDUCTION SYSTEM"/>
    <property type="match status" value="1"/>
</dbReference>
<dbReference type="InterPro" id="IPR043128">
    <property type="entry name" value="Rev_trsase/Diguanyl_cyclase"/>
</dbReference>
<dbReference type="GO" id="GO:0005886">
    <property type="term" value="C:plasma membrane"/>
    <property type="evidence" value="ECO:0007669"/>
    <property type="project" value="UniProtKB-SubCell"/>
</dbReference>
<sequence length="609" mass="67619">MNNDAQRWKDKYLAGLEQQEVLERRWGARVDLLRRGLVRSSLAAEGADKAVDQCMQELREILRRDDMDGGLAALIPRLEKAVLDSEQRRQQRVGQVSTALLALVDQLLDLNLPREVRKPLKSYAKQLDRRAEQVRELPLLLAELSTLQQQALAVLGHEQVERPGLFQRLFASSTPAIPAPQPVPQPLQPAMVPLAVDRPMAEATALAARPITPNAVRAAAPVPTANLLDSLPLPAGLLTPTAPDCPEAAVDEYALPSPPEPGYSAIATHVETTLLGLLDELALPQHHQDQADLLRERILAGLNMYELVPVLDDLAVLMLALADAGQHEFEGYLKQLNERLATFQGGLQDAHDGYTDSVSAARELDSELRQQVDGLHNSVQQATDLPSLKELVETRLNGLLGTMEQYQRQRDEREQLVAGRLQTLVERVANMEREAKGFRQHLEEQRQKALLDPLTALPNRAAWNERLDLEVARWQRYGGELLLAVVDIDHFKRVNDEYGHLAGDKVLKIIAGELHKRLRKTDFIARFGGEEFALLIPATPLAGGLQLLETLRAGIAACPFHFRGERVTITLSAGISAFASAERGEQVFERADQALYRAKRDGRNRVEAD</sequence>
<dbReference type="EC" id="2.7.7.65" evidence="3"/>
<dbReference type="NCBIfam" id="TIGR00254">
    <property type="entry name" value="GGDEF"/>
    <property type="match status" value="1"/>
</dbReference>
<dbReference type="InterPro" id="IPR048516">
    <property type="entry name" value="DGCcoil"/>
</dbReference>
<dbReference type="FunFam" id="3.30.70.270:FF:000001">
    <property type="entry name" value="Diguanylate cyclase domain protein"/>
    <property type="match status" value="1"/>
</dbReference>
<dbReference type="CDD" id="cd01949">
    <property type="entry name" value="GGDEF"/>
    <property type="match status" value="1"/>
</dbReference>
<protein>
    <recommendedName>
        <fullName evidence="3">diguanylate cyclase</fullName>
        <ecNumber evidence="3">2.7.7.65</ecNumber>
    </recommendedName>
</protein>
<dbReference type="PROSITE" id="PS50887">
    <property type="entry name" value="GGDEF"/>
    <property type="match status" value="1"/>
</dbReference>
<evidence type="ECO:0000313" key="8">
    <source>
        <dbReference type="Proteomes" id="UP000198784"/>
    </source>
</evidence>
<dbReference type="Pfam" id="PF20975">
    <property type="entry name" value="DGCcoil"/>
    <property type="match status" value="1"/>
</dbReference>
<keyword evidence="5" id="KW-0175">Coiled coil</keyword>
<dbReference type="Pfam" id="PF00990">
    <property type="entry name" value="GGDEF"/>
    <property type="match status" value="1"/>
</dbReference>
<dbReference type="Gene3D" id="3.30.70.270">
    <property type="match status" value="1"/>
</dbReference>
<dbReference type="GO" id="GO:0043709">
    <property type="term" value="P:cell adhesion involved in single-species biofilm formation"/>
    <property type="evidence" value="ECO:0007669"/>
    <property type="project" value="TreeGrafter"/>
</dbReference>
<dbReference type="EMBL" id="FOWX01000016">
    <property type="protein sequence ID" value="SFP70287.1"/>
    <property type="molecule type" value="Genomic_DNA"/>
</dbReference>
<evidence type="ECO:0000256" key="2">
    <source>
        <dbReference type="ARBA" id="ARBA00004533"/>
    </source>
</evidence>
<dbReference type="InterPro" id="IPR029787">
    <property type="entry name" value="Nucleotide_cyclase"/>
</dbReference>
<evidence type="ECO:0000256" key="5">
    <source>
        <dbReference type="SAM" id="Coils"/>
    </source>
</evidence>
<dbReference type="PANTHER" id="PTHR45138:SF9">
    <property type="entry name" value="DIGUANYLATE CYCLASE DGCM-RELATED"/>
    <property type="match status" value="1"/>
</dbReference>
<dbReference type="STRING" id="289003.SAMN05216190_11645"/>
<feature type="domain" description="GGDEF" evidence="6">
    <location>
        <begin position="479"/>
        <end position="609"/>
    </location>
</feature>
<comment type="cofactor">
    <cofactor evidence="1">
        <name>Mg(2+)</name>
        <dbReference type="ChEBI" id="CHEBI:18420"/>
    </cofactor>
</comment>
<feature type="coiled-coil region" evidence="5">
    <location>
        <begin position="389"/>
        <end position="448"/>
    </location>
</feature>
<evidence type="ECO:0000256" key="3">
    <source>
        <dbReference type="ARBA" id="ARBA00012528"/>
    </source>
</evidence>
<dbReference type="SUPFAM" id="SSF55073">
    <property type="entry name" value="Nucleotide cyclase"/>
    <property type="match status" value="1"/>
</dbReference>
<gene>
    <name evidence="7" type="ORF">SAMN05216190_11645</name>
</gene>
<keyword evidence="8" id="KW-1185">Reference proteome</keyword>
<organism evidence="7 8">
    <name type="scientific">Pseudomonas borbori</name>
    <dbReference type="NCBI Taxonomy" id="289003"/>
    <lineage>
        <taxon>Bacteria</taxon>
        <taxon>Pseudomonadati</taxon>
        <taxon>Pseudomonadota</taxon>
        <taxon>Gammaproteobacteria</taxon>
        <taxon>Pseudomonadales</taxon>
        <taxon>Pseudomonadaceae</taxon>
        <taxon>Pseudomonas</taxon>
    </lineage>
</organism>
<comment type="subcellular location">
    <subcellularLocation>
        <location evidence="2">Cell inner membrane</location>
    </subcellularLocation>
</comment>
<dbReference type="GO" id="GO:0052621">
    <property type="term" value="F:diguanylate cyclase activity"/>
    <property type="evidence" value="ECO:0007669"/>
    <property type="project" value="UniProtKB-EC"/>
</dbReference>
<dbReference type="RefSeq" id="WP_090501765.1">
    <property type="nucleotide sequence ID" value="NZ_FOWX01000016.1"/>
</dbReference>